<feature type="domain" description="Lethal giant larvae (Lgl)-like C-terminal" evidence="3">
    <location>
        <begin position="747"/>
        <end position="990"/>
    </location>
</feature>
<reference evidence="5" key="1">
    <citation type="journal article" date="2018" name="Nat. Microbiol.">
        <title>Leveraging single-cell genomics to expand the fungal tree of life.</title>
        <authorList>
            <person name="Ahrendt S.R."/>
            <person name="Quandt C.A."/>
            <person name="Ciobanu D."/>
            <person name="Clum A."/>
            <person name="Salamov A."/>
            <person name="Andreopoulos B."/>
            <person name="Cheng J.F."/>
            <person name="Woyke T."/>
            <person name="Pelin A."/>
            <person name="Henrissat B."/>
            <person name="Reynolds N.K."/>
            <person name="Benny G.L."/>
            <person name="Smith M.E."/>
            <person name="James T.Y."/>
            <person name="Grigoriev I.V."/>
        </authorList>
    </citation>
    <scope>NUCLEOTIDE SEQUENCE [LARGE SCALE GENOMIC DNA]</scope>
</reference>
<organism evidence="4 5">
    <name type="scientific">Blyttiomyces helicus</name>
    <dbReference type="NCBI Taxonomy" id="388810"/>
    <lineage>
        <taxon>Eukaryota</taxon>
        <taxon>Fungi</taxon>
        <taxon>Fungi incertae sedis</taxon>
        <taxon>Chytridiomycota</taxon>
        <taxon>Chytridiomycota incertae sedis</taxon>
        <taxon>Chytridiomycetes</taxon>
        <taxon>Chytridiomycetes incertae sedis</taxon>
        <taxon>Blyttiomyces</taxon>
    </lineage>
</organism>
<dbReference type="GO" id="GO:0019905">
    <property type="term" value="F:syntaxin binding"/>
    <property type="evidence" value="ECO:0007669"/>
    <property type="project" value="TreeGrafter"/>
</dbReference>
<dbReference type="GO" id="GO:0006887">
    <property type="term" value="P:exocytosis"/>
    <property type="evidence" value="ECO:0007669"/>
    <property type="project" value="TreeGrafter"/>
</dbReference>
<dbReference type="Pfam" id="PF08596">
    <property type="entry name" value="Lgl_C"/>
    <property type="match status" value="1"/>
</dbReference>
<keyword evidence="1" id="KW-0175">Coiled coil</keyword>
<dbReference type="Gene3D" id="2.130.10.10">
    <property type="entry name" value="YVTN repeat-like/Quinoprotein amine dehydrogenase"/>
    <property type="match status" value="1"/>
</dbReference>
<dbReference type="GO" id="GO:0005096">
    <property type="term" value="F:GTPase activator activity"/>
    <property type="evidence" value="ECO:0007669"/>
    <property type="project" value="TreeGrafter"/>
</dbReference>
<proteinExistence type="predicted"/>
<dbReference type="SUPFAM" id="SSF50978">
    <property type="entry name" value="WD40 repeat-like"/>
    <property type="match status" value="1"/>
</dbReference>
<dbReference type="EMBL" id="KZ996641">
    <property type="protein sequence ID" value="RKO88555.1"/>
    <property type="molecule type" value="Genomic_DNA"/>
</dbReference>
<dbReference type="GO" id="GO:0005737">
    <property type="term" value="C:cytoplasm"/>
    <property type="evidence" value="ECO:0007669"/>
    <property type="project" value="TreeGrafter"/>
</dbReference>
<evidence type="ECO:0000313" key="4">
    <source>
        <dbReference type="EMBL" id="RKO88555.1"/>
    </source>
</evidence>
<dbReference type="GO" id="GO:0005886">
    <property type="term" value="C:plasma membrane"/>
    <property type="evidence" value="ECO:0007669"/>
    <property type="project" value="TreeGrafter"/>
</dbReference>
<feature type="region of interest" description="Disordered" evidence="2">
    <location>
        <begin position="260"/>
        <end position="287"/>
    </location>
</feature>
<evidence type="ECO:0000256" key="2">
    <source>
        <dbReference type="SAM" id="MobiDB-lite"/>
    </source>
</evidence>
<accession>A0A4P9WAH3</accession>
<dbReference type="InterPro" id="IPR036322">
    <property type="entry name" value="WD40_repeat_dom_sf"/>
</dbReference>
<protein>
    <recommendedName>
        <fullName evidence="3">Lethal giant larvae (Lgl)-like C-terminal domain-containing protein</fullName>
    </recommendedName>
</protein>
<evidence type="ECO:0000259" key="3">
    <source>
        <dbReference type="Pfam" id="PF08596"/>
    </source>
</evidence>
<feature type="region of interest" description="Disordered" evidence="2">
    <location>
        <begin position="577"/>
        <end position="681"/>
    </location>
</feature>
<evidence type="ECO:0000256" key="1">
    <source>
        <dbReference type="SAM" id="Coils"/>
    </source>
</evidence>
<dbReference type="InterPro" id="IPR015943">
    <property type="entry name" value="WD40/YVTN_repeat-like_dom_sf"/>
</dbReference>
<feature type="compositionally biased region" description="Low complexity" evidence="2">
    <location>
        <begin position="265"/>
        <end position="275"/>
    </location>
</feature>
<feature type="coiled-coil region" evidence="1">
    <location>
        <begin position="523"/>
        <end position="550"/>
    </location>
</feature>
<dbReference type="GO" id="GO:0045159">
    <property type="term" value="F:myosin II binding"/>
    <property type="evidence" value="ECO:0007669"/>
    <property type="project" value="TreeGrafter"/>
</dbReference>
<name>A0A4P9WAH3_9FUNG</name>
<dbReference type="Proteomes" id="UP000269721">
    <property type="component" value="Unassembled WGS sequence"/>
</dbReference>
<dbReference type="AlphaFoldDB" id="A0A4P9WAH3"/>
<dbReference type="GO" id="GO:0006893">
    <property type="term" value="P:Golgi to plasma membrane transport"/>
    <property type="evidence" value="ECO:0007669"/>
    <property type="project" value="TreeGrafter"/>
</dbReference>
<gene>
    <name evidence="4" type="ORF">BDK51DRAFT_49291</name>
</gene>
<keyword evidence="5" id="KW-1185">Reference proteome</keyword>
<sequence length="1043" mass="111001">MNFLSSLLGSKDDAGQTRSRLATNPNFDFKPLFDLGLASAPTAIAHDPVQSLLATACADGSVLVCGRDSVKRVLTPHPAAASSPILLVRFKLGDKILLAVNSRNQLVAWNLATAAPQFDPVQLNSAVTSLEISSASQWAFLGLASGHVAVIDCATGFLSADYGVPPLDPERVSPVVTLQVHPADENSLLIAYAAGLGVIWDVRERAVARRFALGPAEQLVSASWRHDGSQLLLVGVDMLSFWSRKEGWLDGLKKDENKKPLTTRSLAAAGSAGSLPRKDSAHSSVSAHLPPKEAIRKAVWARNGPAESILIAAATLPDEPHGLVALEFSDSQKDMRTEKSRLHFPVGPAIVDFVLIPTTDPALPSSIVILTSEGTLQAHDLSPSFPLLSLPPTLAFCSGPEILFATFARCTELLAYEIRSLAAASAQSSHNGSRPLPLTGGTFQIRSGRRVNDLIITAHVNSELRLWLPESPPLTVCVRSIASRTEITSVEVHASAGSLLVVIGPRVVLFRFVTAAEVTAANREVTETDIAQLMEQLDNTVDEVLKLSAANVGRAGEDGSEVEGAKGMVAADREGEQVNAGGTDGGLEPDVPDVLPEEPALAPPRPDRAEAPLPLPPRPSANTPPIRPHPAIASASTHTPPPQENSPGPPLPPRKDEPATPRSQTPPPASPLPPPLPPRRGEVVIESLEDPAGRLEAPGFMPVLQAVFSELIVGHSYAPWLRLYVGGQGFGGGVGGYLVRDFGGALAVITDSGRLIIVDLASGEDILCETVSDSPEPSRKATSPSTDGPAKVGMVKFVETYFEQERTTRPCLLAFTKRGTGWQYGIYHDPETGKPYVVKTFLQIAKTPSRPLLPSLLSDTGRILHAPTPHTSRPTQSSEQYLVVPGGTEHAVTLLEGGAKPEIIKRVSVRGKDAAWVCAGVGKIKADPSLMSLTATSVLQAFTLPSLDMIWEDRLPSDINLTWIDSAVVLEEGRIWLRAGERRVVGFGIGNDDGIQHSEPKLYDATRASAWARSKGLRVAGAKNPEMDQLCKFPGERGVFSLG</sequence>
<dbReference type="OrthoDB" id="19944at2759"/>
<dbReference type="InterPro" id="IPR013905">
    <property type="entry name" value="Lgl_C_dom"/>
</dbReference>
<dbReference type="PANTHER" id="PTHR10241:SF25">
    <property type="entry name" value="TOMOSYN, ISOFORM C"/>
    <property type="match status" value="1"/>
</dbReference>
<dbReference type="PANTHER" id="PTHR10241">
    <property type="entry name" value="LETHAL 2 GIANT LARVAE PROTEIN"/>
    <property type="match status" value="1"/>
</dbReference>
<feature type="compositionally biased region" description="Low complexity" evidence="2">
    <location>
        <begin position="588"/>
        <end position="600"/>
    </location>
</feature>
<feature type="compositionally biased region" description="Pro residues" evidence="2">
    <location>
        <begin position="639"/>
        <end position="652"/>
    </location>
</feature>
<evidence type="ECO:0000313" key="5">
    <source>
        <dbReference type="Proteomes" id="UP000269721"/>
    </source>
</evidence>
<feature type="compositionally biased region" description="Pro residues" evidence="2">
    <location>
        <begin position="664"/>
        <end position="678"/>
    </location>
</feature>